<name>A0A9W8MV36_9AGAR</name>
<keyword evidence="3" id="KW-1185">Reference proteome</keyword>
<dbReference type="Proteomes" id="UP001148786">
    <property type="component" value="Unassembled WGS sequence"/>
</dbReference>
<dbReference type="Gene3D" id="1.10.510.10">
    <property type="entry name" value="Transferase(Phosphotransferase) domain 1"/>
    <property type="match status" value="1"/>
</dbReference>
<dbReference type="InterPro" id="IPR011009">
    <property type="entry name" value="Kinase-like_dom_sf"/>
</dbReference>
<evidence type="ECO:0000313" key="3">
    <source>
        <dbReference type="Proteomes" id="UP001148786"/>
    </source>
</evidence>
<proteinExistence type="predicted"/>
<comment type="caution">
    <text evidence="2">The sequence shown here is derived from an EMBL/GenBank/DDBJ whole genome shotgun (WGS) entry which is preliminary data.</text>
</comment>
<dbReference type="InterPro" id="IPR002575">
    <property type="entry name" value="Aminoglycoside_PTrfase"/>
</dbReference>
<evidence type="ECO:0000313" key="2">
    <source>
        <dbReference type="EMBL" id="KAJ3511847.1"/>
    </source>
</evidence>
<dbReference type="Pfam" id="PF01636">
    <property type="entry name" value="APH"/>
    <property type="match status" value="1"/>
</dbReference>
<sequence>MLVRKKGGPAEKLEKDDKIRSHDFYSPGGHIRFFLPQAGRNFEARIIKAFTPFTNSAVLLLDTSAASSYLPDRVILKLADRRFTTRFDRHWNLDTEQDFQANLSQYFQRHGTAPPGLDDDSLVNETPLWFHELRFWHRSATAHRVECEAYKRLHEAQNLGLIPKLYGLTKVQMADTEIHPSLDVIEGLLLGYVPGRPMGSFRLGVDIPYEEAEKVSQKVLEMGRRLRRYGITHNDIHTDNIILRSPDNSPVLIDWGHAGFGVADAPLEERWNSERVWDDYYGRLRVILKLESWHSFQTPWANEEVLRMARKWGKGGFKFWNERIEASLSPGWERLYEEDKSVDVNTGQ</sequence>
<dbReference type="SUPFAM" id="SSF56112">
    <property type="entry name" value="Protein kinase-like (PK-like)"/>
    <property type="match status" value="1"/>
</dbReference>
<accession>A0A9W8MV36</accession>
<evidence type="ECO:0000259" key="1">
    <source>
        <dbReference type="Pfam" id="PF01636"/>
    </source>
</evidence>
<dbReference type="EMBL" id="JANKHO010000300">
    <property type="protein sequence ID" value="KAJ3511847.1"/>
    <property type="molecule type" value="Genomic_DNA"/>
</dbReference>
<feature type="domain" description="Aminoglycoside phosphotransferase" evidence="1">
    <location>
        <begin position="74"/>
        <end position="261"/>
    </location>
</feature>
<dbReference type="AlphaFoldDB" id="A0A9W8MV36"/>
<gene>
    <name evidence="2" type="ORF">NLJ89_g3866</name>
</gene>
<dbReference type="OrthoDB" id="3250851at2759"/>
<organism evidence="2 3">
    <name type="scientific">Agrocybe chaxingu</name>
    <dbReference type="NCBI Taxonomy" id="84603"/>
    <lineage>
        <taxon>Eukaryota</taxon>
        <taxon>Fungi</taxon>
        <taxon>Dikarya</taxon>
        <taxon>Basidiomycota</taxon>
        <taxon>Agaricomycotina</taxon>
        <taxon>Agaricomycetes</taxon>
        <taxon>Agaricomycetidae</taxon>
        <taxon>Agaricales</taxon>
        <taxon>Agaricineae</taxon>
        <taxon>Strophariaceae</taxon>
        <taxon>Agrocybe</taxon>
    </lineage>
</organism>
<reference evidence="2" key="1">
    <citation type="submission" date="2022-07" db="EMBL/GenBank/DDBJ databases">
        <title>Genome Sequence of Agrocybe chaxingu.</title>
        <authorList>
            <person name="Buettner E."/>
        </authorList>
    </citation>
    <scope>NUCLEOTIDE SEQUENCE</scope>
    <source>
        <strain evidence="2">MP-N11</strain>
    </source>
</reference>
<protein>
    <recommendedName>
        <fullName evidence="1">Aminoglycoside phosphotransferase domain-containing protein</fullName>
    </recommendedName>
</protein>